<feature type="active site" description="Pros-phosphohistidine intermediate" evidence="6">
    <location>
        <position position="129"/>
    </location>
</feature>
<dbReference type="SUPFAM" id="SSF54919">
    <property type="entry name" value="Nucleoside diphosphate kinase, NDK"/>
    <property type="match status" value="1"/>
</dbReference>
<dbReference type="SUPFAM" id="SSF53335">
    <property type="entry name" value="S-adenosyl-L-methionine-dependent methyltransferases"/>
    <property type="match status" value="1"/>
</dbReference>
<dbReference type="PRINTS" id="PR01243">
    <property type="entry name" value="NUCDPKINASE"/>
</dbReference>
<dbReference type="InterPro" id="IPR001564">
    <property type="entry name" value="Nucleoside_diP_kinase"/>
</dbReference>
<feature type="binding site" evidence="6">
    <location>
        <position position="18"/>
    </location>
    <ligand>
        <name>ATP</name>
        <dbReference type="ChEBI" id="CHEBI:30616"/>
    </ligand>
</feature>
<dbReference type="Proteomes" id="UP000001307">
    <property type="component" value="Unassembled WGS sequence"/>
</dbReference>
<proteinExistence type="inferred from homology"/>
<evidence type="ECO:0000256" key="4">
    <source>
        <dbReference type="ARBA" id="ARBA00022842"/>
    </source>
</evidence>
<feature type="binding site" evidence="6">
    <location>
        <position position="116"/>
    </location>
    <ligand>
        <name>ATP</name>
        <dbReference type="ChEBI" id="CHEBI:30616"/>
    </ligand>
</feature>
<dbReference type="GO" id="GO:0006241">
    <property type="term" value="P:CTP biosynthetic process"/>
    <property type="evidence" value="ECO:0007669"/>
    <property type="project" value="InterPro"/>
</dbReference>
<dbReference type="InterPro" id="IPR034907">
    <property type="entry name" value="NDK-like_dom"/>
</dbReference>
<feature type="domain" description="Nucleoside diphosphate kinase-like" evidence="9">
    <location>
        <begin position="10"/>
        <end position="152"/>
    </location>
</feature>
<evidence type="ECO:0000256" key="6">
    <source>
        <dbReference type="PROSITE-ProRule" id="PRU00706"/>
    </source>
</evidence>
<dbReference type="PANTHER" id="PTHR46161">
    <property type="entry name" value="NUCLEOSIDE DIPHOSPHATE KINASE"/>
    <property type="match status" value="1"/>
</dbReference>
<dbReference type="Gene3D" id="3.40.50.150">
    <property type="entry name" value="Vaccinia Virus protein VP39"/>
    <property type="match status" value="1"/>
</dbReference>
<name>E4X426_OIKDI</name>
<dbReference type="GO" id="GO:0005524">
    <property type="term" value="F:ATP binding"/>
    <property type="evidence" value="ECO:0007669"/>
    <property type="project" value="UniProtKB-KW"/>
</dbReference>
<evidence type="ECO:0000313" key="10">
    <source>
        <dbReference type="EMBL" id="CBY23815.1"/>
    </source>
</evidence>
<keyword evidence="11" id="KW-1185">Reference proteome</keyword>
<dbReference type="InterPro" id="IPR029063">
    <property type="entry name" value="SAM-dependent_MTases_sf"/>
</dbReference>
<reference evidence="10" key="1">
    <citation type="journal article" date="2010" name="Science">
        <title>Plasticity of animal genome architecture unmasked by rapid evolution of a pelagic tunicate.</title>
        <authorList>
            <person name="Denoeud F."/>
            <person name="Henriet S."/>
            <person name="Mungpakdee S."/>
            <person name="Aury J.M."/>
            <person name="Da Silva C."/>
            <person name="Brinkmann H."/>
            <person name="Mikhaleva J."/>
            <person name="Olsen L.C."/>
            <person name="Jubin C."/>
            <person name="Canestro C."/>
            <person name="Bouquet J.M."/>
            <person name="Danks G."/>
            <person name="Poulain J."/>
            <person name="Campsteijn C."/>
            <person name="Adamski M."/>
            <person name="Cross I."/>
            <person name="Yadetie F."/>
            <person name="Muffato M."/>
            <person name="Louis A."/>
            <person name="Butcher S."/>
            <person name="Tsagkogeorga G."/>
            <person name="Konrad A."/>
            <person name="Singh S."/>
            <person name="Jensen M.F."/>
            <person name="Cong E.H."/>
            <person name="Eikeseth-Otteraa H."/>
            <person name="Noel B."/>
            <person name="Anthouard V."/>
            <person name="Porcel B.M."/>
            <person name="Kachouri-Lafond R."/>
            <person name="Nishino A."/>
            <person name="Ugolini M."/>
            <person name="Chourrout P."/>
            <person name="Nishida H."/>
            <person name="Aasland R."/>
            <person name="Huzurbazar S."/>
            <person name="Westhof E."/>
            <person name="Delsuc F."/>
            <person name="Lehrach H."/>
            <person name="Reinhardt R."/>
            <person name="Weissenbach J."/>
            <person name="Roy S.W."/>
            <person name="Artiguenave F."/>
            <person name="Postlethwait J.H."/>
            <person name="Manak J.R."/>
            <person name="Thompson E.M."/>
            <person name="Jaillon O."/>
            <person name="Du Pasquier L."/>
            <person name="Boudinot P."/>
            <person name="Liberles D.A."/>
            <person name="Volff J.N."/>
            <person name="Philippe H."/>
            <person name="Lenhard B."/>
            <person name="Roest Crollius H."/>
            <person name="Wincker P."/>
            <person name="Chourrout D."/>
        </authorList>
    </citation>
    <scope>NUCLEOTIDE SEQUENCE [LARGE SCALE GENOMIC DNA]</scope>
</reference>
<accession>E4X426</accession>
<keyword evidence="8" id="KW-0808">Transferase</keyword>
<feature type="binding site" evidence="6">
    <location>
        <position position="68"/>
    </location>
    <ligand>
        <name>ATP</name>
        <dbReference type="ChEBI" id="CHEBI:30616"/>
    </ligand>
</feature>
<dbReference type="PROSITE" id="PS00469">
    <property type="entry name" value="NDPK"/>
    <property type="match status" value="1"/>
</dbReference>
<dbReference type="GO" id="GO:0005929">
    <property type="term" value="C:cilium"/>
    <property type="evidence" value="ECO:0007669"/>
    <property type="project" value="TreeGrafter"/>
</dbReference>
<evidence type="ECO:0000256" key="7">
    <source>
        <dbReference type="RuleBase" id="RU004011"/>
    </source>
</evidence>
<feature type="binding site" evidence="6">
    <location>
        <position position="126"/>
    </location>
    <ligand>
        <name>ATP</name>
        <dbReference type="ChEBI" id="CHEBI:30616"/>
    </ligand>
</feature>
<dbReference type="GO" id="GO:0006183">
    <property type="term" value="P:GTP biosynthetic process"/>
    <property type="evidence" value="ECO:0007669"/>
    <property type="project" value="InterPro"/>
</dbReference>
<comment type="similarity">
    <text evidence="1 6 7">Belongs to the NDK family.</text>
</comment>
<dbReference type="GO" id="GO:0003341">
    <property type="term" value="P:cilium movement"/>
    <property type="evidence" value="ECO:0007669"/>
    <property type="project" value="TreeGrafter"/>
</dbReference>
<dbReference type="InterPro" id="IPR023005">
    <property type="entry name" value="Nucleoside_diP_kinase_AS"/>
</dbReference>
<gene>
    <name evidence="10" type="ORF">GSOID_T00001139001</name>
</gene>
<dbReference type="GO" id="GO:0004550">
    <property type="term" value="F:nucleoside diphosphate kinase activity"/>
    <property type="evidence" value="ECO:0007669"/>
    <property type="project" value="UniProtKB-EC"/>
</dbReference>
<evidence type="ECO:0000256" key="1">
    <source>
        <dbReference type="ARBA" id="ARBA00008142"/>
    </source>
</evidence>
<keyword evidence="2" id="KW-0963">Cytoplasm</keyword>
<dbReference type="InterPro" id="IPR036850">
    <property type="entry name" value="NDK-like_dom_sf"/>
</dbReference>
<dbReference type="CDD" id="cd02440">
    <property type="entry name" value="AdoMet_MTases"/>
    <property type="match status" value="1"/>
</dbReference>
<dbReference type="EMBL" id="FN653024">
    <property type="protein sequence ID" value="CBY23815.1"/>
    <property type="molecule type" value="Genomic_DNA"/>
</dbReference>
<comment type="catalytic activity">
    <reaction evidence="8">
        <text>a 2'-deoxyribonucleoside 5'-diphosphate + ATP = a 2'-deoxyribonucleoside 5'-triphosphate + ADP</text>
        <dbReference type="Rhea" id="RHEA:44640"/>
        <dbReference type="ChEBI" id="CHEBI:30616"/>
        <dbReference type="ChEBI" id="CHEBI:61560"/>
        <dbReference type="ChEBI" id="CHEBI:73316"/>
        <dbReference type="ChEBI" id="CHEBI:456216"/>
        <dbReference type="EC" id="2.7.4.6"/>
    </reaction>
</comment>
<dbReference type="Pfam" id="PF00334">
    <property type="entry name" value="NDK"/>
    <property type="match status" value="1"/>
</dbReference>
<dbReference type="Pfam" id="PF13847">
    <property type="entry name" value="Methyltransf_31"/>
    <property type="match status" value="1"/>
</dbReference>
<dbReference type="PANTHER" id="PTHR46161:SF1">
    <property type="entry name" value="NUCLEOSIDE DIPHOSPHATE KINASE HOMOLOG 5"/>
    <property type="match status" value="1"/>
</dbReference>
<dbReference type="InParanoid" id="E4X426"/>
<dbReference type="AlphaFoldDB" id="E4X426"/>
<dbReference type="PROSITE" id="PS51374">
    <property type="entry name" value="NDPK_LIKE"/>
    <property type="match status" value="1"/>
</dbReference>
<protein>
    <recommendedName>
        <fullName evidence="8">Nucleoside diphosphate kinase</fullName>
        <ecNumber evidence="8">2.7.4.6</ecNumber>
    </recommendedName>
</protein>
<dbReference type="GO" id="GO:1902176">
    <property type="term" value="P:negative regulation of oxidative stress-induced intrinsic apoptotic signaling pathway"/>
    <property type="evidence" value="ECO:0007669"/>
    <property type="project" value="TreeGrafter"/>
</dbReference>
<feature type="binding site" evidence="6">
    <location>
        <position position="105"/>
    </location>
    <ligand>
        <name>ATP</name>
        <dbReference type="ChEBI" id="CHEBI:30616"/>
    </ligand>
</feature>
<dbReference type="Gene3D" id="3.30.70.141">
    <property type="entry name" value="Nucleoside diphosphate kinase-like domain"/>
    <property type="match status" value="1"/>
</dbReference>
<dbReference type="EC" id="2.7.4.6" evidence="8"/>
<evidence type="ECO:0000256" key="8">
    <source>
        <dbReference type="RuleBase" id="RU004013"/>
    </source>
</evidence>
<dbReference type="OrthoDB" id="25346at2759"/>
<evidence type="ECO:0000259" key="9">
    <source>
        <dbReference type="SMART" id="SM00562"/>
    </source>
</evidence>
<keyword evidence="8" id="KW-0418">Kinase</keyword>
<keyword evidence="4" id="KW-0460">Magnesium</keyword>
<evidence type="ECO:0000256" key="3">
    <source>
        <dbReference type="ARBA" id="ARBA00022723"/>
    </source>
</evidence>
<evidence type="ECO:0000313" key="11">
    <source>
        <dbReference type="Proteomes" id="UP000001307"/>
    </source>
</evidence>
<sequence length="413" mass="46957">MFFSRIVRAQEVTLAILKPSVTSSPKSVQKILEKLDADENFNILAARKTEISASQAARFYAEHEGKFFYPRLQAYVRSGPVIALALQGDGVIANWRKLIGPTKVTKTKYLDPGTLRHDFGVSDTRNSFHGSDALQSAQSELSILFPDLRFDPENPKYYDIDIPDVISRIESDALKIEDLKYPPPNPQITKNYSTDLDSIPLAKEDFWDGYHRKQKQDWFLNQNKALEFIKRHTKIADNERKDKITVLDLGAGTSTLILRIIFMMKNIDGWAIDFSEEACKFQANSVETLLENYSKKTGDAESLLVKNGNSLVICKDDCRSLTCADHSVDVIVDKGTMDAFMRLEESESFQAMDEMARVLAPGGSILQLTEEPPETRLERWFKWSQSTKYEAKIQQEEILGKFGYIVTLSEREQ</sequence>
<keyword evidence="5" id="KW-0546">Nucleotide metabolism</keyword>
<dbReference type="SMART" id="SM00562">
    <property type="entry name" value="NDK"/>
    <property type="match status" value="1"/>
</dbReference>
<evidence type="ECO:0000256" key="5">
    <source>
        <dbReference type="ARBA" id="ARBA00023080"/>
    </source>
</evidence>
<dbReference type="GO" id="GO:0006228">
    <property type="term" value="P:UTP biosynthetic process"/>
    <property type="evidence" value="ECO:0007669"/>
    <property type="project" value="InterPro"/>
</dbReference>
<organism evidence="10">
    <name type="scientific">Oikopleura dioica</name>
    <name type="common">Tunicate</name>
    <dbReference type="NCBI Taxonomy" id="34765"/>
    <lineage>
        <taxon>Eukaryota</taxon>
        <taxon>Metazoa</taxon>
        <taxon>Chordata</taxon>
        <taxon>Tunicata</taxon>
        <taxon>Appendicularia</taxon>
        <taxon>Copelata</taxon>
        <taxon>Oikopleuridae</taxon>
        <taxon>Oikopleura</taxon>
    </lineage>
</organism>
<feature type="binding site" evidence="6">
    <location>
        <position position="96"/>
    </location>
    <ligand>
        <name>ATP</name>
        <dbReference type="ChEBI" id="CHEBI:30616"/>
    </ligand>
</feature>
<dbReference type="InterPro" id="IPR025714">
    <property type="entry name" value="Methyltranfer_dom"/>
</dbReference>
<dbReference type="GO" id="GO:0046872">
    <property type="term" value="F:metal ion binding"/>
    <property type="evidence" value="ECO:0007669"/>
    <property type="project" value="UniProtKB-KW"/>
</dbReference>
<keyword evidence="8" id="KW-0067">ATP-binding</keyword>
<evidence type="ECO:0000256" key="2">
    <source>
        <dbReference type="ARBA" id="ARBA00022490"/>
    </source>
</evidence>
<keyword evidence="3" id="KW-0479">Metal-binding</keyword>
<keyword evidence="8" id="KW-0547">Nucleotide-binding</keyword>